<keyword evidence="2" id="KW-0812">Transmembrane</keyword>
<keyword evidence="4" id="KW-1185">Reference proteome</keyword>
<feature type="transmembrane region" description="Helical" evidence="2">
    <location>
        <begin position="21"/>
        <end position="40"/>
    </location>
</feature>
<dbReference type="InterPro" id="IPR050275">
    <property type="entry name" value="PGM_Phosphatase"/>
</dbReference>
<proteinExistence type="predicted"/>
<dbReference type="InterPro" id="IPR029033">
    <property type="entry name" value="His_PPase_superfam"/>
</dbReference>
<reference evidence="3" key="1">
    <citation type="journal article" date="2020" name="Stud. Mycol.">
        <title>101 Dothideomycetes genomes: a test case for predicting lifestyles and emergence of pathogens.</title>
        <authorList>
            <person name="Haridas S."/>
            <person name="Albert R."/>
            <person name="Binder M."/>
            <person name="Bloem J."/>
            <person name="Labutti K."/>
            <person name="Salamov A."/>
            <person name="Andreopoulos B."/>
            <person name="Baker S."/>
            <person name="Barry K."/>
            <person name="Bills G."/>
            <person name="Bluhm B."/>
            <person name="Cannon C."/>
            <person name="Castanera R."/>
            <person name="Culley D."/>
            <person name="Daum C."/>
            <person name="Ezra D."/>
            <person name="Gonzalez J."/>
            <person name="Henrissat B."/>
            <person name="Kuo A."/>
            <person name="Liang C."/>
            <person name="Lipzen A."/>
            <person name="Lutzoni F."/>
            <person name="Magnuson J."/>
            <person name="Mondo S."/>
            <person name="Nolan M."/>
            <person name="Ohm R."/>
            <person name="Pangilinan J."/>
            <person name="Park H.-J."/>
            <person name="Ramirez L."/>
            <person name="Alfaro M."/>
            <person name="Sun H."/>
            <person name="Tritt A."/>
            <person name="Yoshinaga Y."/>
            <person name="Zwiers L.-H."/>
            <person name="Turgeon B."/>
            <person name="Goodwin S."/>
            <person name="Spatafora J."/>
            <person name="Crous P."/>
            <person name="Grigoriev I."/>
        </authorList>
    </citation>
    <scope>NUCLEOTIDE SEQUENCE</scope>
    <source>
        <strain evidence="3">CBS 122368</strain>
    </source>
</reference>
<dbReference type="GO" id="GO:0016791">
    <property type="term" value="F:phosphatase activity"/>
    <property type="evidence" value="ECO:0007669"/>
    <property type="project" value="TreeGrafter"/>
</dbReference>
<keyword evidence="2" id="KW-1133">Transmembrane helix</keyword>
<feature type="region of interest" description="Disordered" evidence="1">
    <location>
        <begin position="339"/>
        <end position="364"/>
    </location>
</feature>
<dbReference type="PANTHER" id="PTHR48100:SF1">
    <property type="entry name" value="HISTIDINE PHOSPHATASE FAMILY PROTEIN-RELATED"/>
    <property type="match status" value="1"/>
</dbReference>
<evidence type="ECO:0000256" key="1">
    <source>
        <dbReference type="SAM" id="MobiDB-lite"/>
    </source>
</evidence>
<evidence type="ECO:0000256" key="2">
    <source>
        <dbReference type="SAM" id="Phobius"/>
    </source>
</evidence>
<dbReference type="SUPFAM" id="SSF53254">
    <property type="entry name" value="Phosphoglycerate mutase-like"/>
    <property type="match status" value="1"/>
</dbReference>
<dbReference type="Proteomes" id="UP000800094">
    <property type="component" value="Unassembled WGS sequence"/>
</dbReference>
<protein>
    <submittedName>
        <fullName evidence="3">Phosphoglycerate mutase-like protein</fullName>
    </submittedName>
</protein>
<dbReference type="CDD" id="cd07067">
    <property type="entry name" value="HP_PGM_like"/>
    <property type="match status" value="1"/>
</dbReference>
<dbReference type="AlphaFoldDB" id="A0A6A6IGZ1"/>
<accession>A0A6A6IGZ1</accession>
<organism evidence="3 4">
    <name type="scientific">Trematosphaeria pertusa</name>
    <dbReference type="NCBI Taxonomy" id="390896"/>
    <lineage>
        <taxon>Eukaryota</taxon>
        <taxon>Fungi</taxon>
        <taxon>Dikarya</taxon>
        <taxon>Ascomycota</taxon>
        <taxon>Pezizomycotina</taxon>
        <taxon>Dothideomycetes</taxon>
        <taxon>Pleosporomycetidae</taxon>
        <taxon>Pleosporales</taxon>
        <taxon>Massarineae</taxon>
        <taxon>Trematosphaeriaceae</taxon>
        <taxon>Trematosphaeria</taxon>
    </lineage>
</organism>
<dbReference type="GO" id="GO:0005737">
    <property type="term" value="C:cytoplasm"/>
    <property type="evidence" value="ECO:0007669"/>
    <property type="project" value="TreeGrafter"/>
</dbReference>
<dbReference type="EMBL" id="ML987194">
    <property type="protein sequence ID" value="KAF2249875.1"/>
    <property type="molecule type" value="Genomic_DNA"/>
</dbReference>
<name>A0A6A6IGZ1_9PLEO</name>
<gene>
    <name evidence="3" type="ORF">BU26DRAFT_518397</name>
</gene>
<evidence type="ECO:0000313" key="4">
    <source>
        <dbReference type="Proteomes" id="UP000800094"/>
    </source>
</evidence>
<dbReference type="OrthoDB" id="496981at2759"/>
<sequence length="364" mass="41682">MLVRFGSKNYRLHTFSVNRSLATLFIFTVIFLFVLMHGAMTLPMPEPGRSFHYEYETLKGYFMQSEDGTDSSKFDFIKQNFGLIDRDYETDGQNEEELGQWRRFERYARHLNKKSRKGEKIKVLFLGRHGQGWHNVAEEKYGTEAWDCYWSMLDGAEGITWSDANLTETGQNQAKEVYELWKLLLPKGIPPPETYYVSPLTRTIETADLSFKGLGLPKDKPYRPVVKELLREAIGVHTCDRRSTASHILKSFPHIHLEPHFSEPDPFWTPDYREPQSARKYRLSQFLDDIFENDDGVFLSLTSHSGAIGSVLEAVRHRTFALQTGGVIPVLLRARRVEGGRAKPPEEPSEGPPACNEPPVGLPN</sequence>
<dbReference type="PANTHER" id="PTHR48100">
    <property type="entry name" value="BROAD-SPECIFICITY PHOSPHATASE YOR283W-RELATED"/>
    <property type="match status" value="1"/>
</dbReference>
<dbReference type="SMART" id="SM00855">
    <property type="entry name" value="PGAM"/>
    <property type="match status" value="1"/>
</dbReference>
<dbReference type="RefSeq" id="XP_033684879.1">
    <property type="nucleotide sequence ID" value="XM_033828801.1"/>
</dbReference>
<dbReference type="Pfam" id="PF00300">
    <property type="entry name" value="His_Phos_1"/>
    <property type="match status" value="1"/>
</dbReference>
<dbReference type="GeneID" id="54582131"/>
<keyword evidence="2" id="KW-0472">Membrane</keyword>
<dbReference type="InterPro" id="IPR013078">
    <property type="entry name" value="His_Pase_superF_clade-1"/>
</dbReference>
<evidence type="ECO:0000313" key="3">
    <source>
        <dbReference type="EMBL" id="KAF2249875.1"/>
    </source>
</evidence>
<dbReference type="Gene3D" id="3.40.50.1240">
    <property type="entry name" value="Phosphoglycerate mutase-like"/>
    <property type="match status" value="1"/>
</dbReference>